<proteinExistence type="predicted"/>
<name>A0A921SS69_9FIRM</name>
<evidence type="ECO:0000313" key="1">
    <source>
        <dbReference type="EMBL" id="HJG85942.1"/>
    </source>
</evidence>
<protein>
    <submittedName>
        <fullName evidence="1">Uncharacterized protein</fullName>
    </submittedName>
</protein>
<dbReference type="RefSeq" id="WP_294531799.1">
    <property type="nucleotide sequence ID" value="NZ_DYUC01000021.1"/>
</dbReference>
<organism evidence="1 2">
    <name type="scientific">Pseudoflavonifractor capillosus</name>
    <dbReference type="NCBI Taxonomy" id="106588"/>
    <lineage>
        <taxon>Bacteria</taxon>
        <taxon>Bacillati</taxon>
        <taxon>Bacillota</taxon>
        <taxon>Clostridia</taxon>
        <taxon>Eubacteriales</taxon>
        <taxon>Oscillospiraceae</taxon>
        <taxon>Pseudoflavonifractor</taxon>
    </lineage>
</organism>
<comment type="caution">
    <text evidence="1">The sequence shown here is derived from an EMBL/GenBank/DDBJ whole genome shotgun (WGS) entry which is preliminary data.</text>
</comment>
<evidence type="ECO:0000313" key="2">
    <source>
        <dbReference type="Proteomes" id="UP000760668"/>
    </source>
</evidence>
<dbReference type="EMBL" id="DYUC01000021">
    <property type="protein sequence ID" value="HJG85942.1"/>
    <property type="molecule type" value="Genomic_DNA"/>
</dbReference>
<sequence>MGGRRASFVRRILPAAVFLIALAAAALLFTRVISARTDAEVLSLAEEGVRRAAVECYALEGFYPRTLDYLVENYGVTADDSRYVISYQYVASNLMPDITVLALGE</sequence>
<dbReference type="Proteomes" id="UP000760668">
    <property type="component" value="Unassembled WGS sequence"/>
</dbReference>
<reference evidence="1" key="1">
    <citation type="journal article" date="2021" name="PeerJ">
        <title>Extensive microbial diversity within the chicken gut microbiome revealed by metagenomics and culture.</title>
        <authorList>
            <person name="Gilroy R."/>
            <person name="Ravi A."/>
            <person name="Getino M."/>
            <person name="Pursley I."/>
            <person name="Horton D.L."/>
            <person name="Alikhan N.F."/>
            <person name="Baker D."/>
            <person name="Gharbi K."/>
            <person name="Hall N."/>
            <person name="Watson M."/>
            <person name="Adriaenssens E.M."/>
            <person name="Foster-Nyarko E."/>
            <person name="Jarju S."/>
            <person name="Secka A."/>
            <person name="Antonio M."/>
            <person name="Oren A."/>
            <person name="Chaudhuri R.R."/>
            <person name="La Ragione R."/>
            <person name="Hildebrand F."/>
            <person name="Pallen M.J."/>
        </authorList>
    </citation>
    <scope>NUCLEOTIDE SEQUENCE</scope>
    <source>
        <strain evidence="1">CHK179-5677</strain>
    </source>
</reference>
<accession>A0A921SS69</accession>
<reference evidence="1" key="2">
    <citation type="submission" date="2021-09" db="EMBL/GenBank/DDBJ databases">
        <authorList>
            <person name="Gilroy R."/>
        </authorList>
    </citation>
    <scope>NUCLEOTIDE SEQUENCE</scope>
    <source>
        <strain evidence="1">CHK179-5677</strain>
    </source>
</reference>
<dbReference type="AlphaFoldDB" id="A0A921SS69"/>
<gene>
    <name evidence="1" type="ORF">K8V01_02760</name>
</gene>